<feature type="transmembrane region" description="Helical" evidence="9">
    <location>
        <begin position="90"/>
        <end position="110"/>
    </location>
</feature>
<evidence type="ECO:0000256" key="3">
    <source>
        <dbReference type="ARBA" id="ARBA00022475"/>
    </source>
</evidence>
<feature type="transmembrane region" description="Helical" evidence="9">
    <location>
        <begin position="122"/>
        <end position="147"/>
    </location>
</feature>
<dbReference type="Proteomes" id="UP000754644">
    <property type="component" value="Unassembled WGS sequence"/>
</dbReference>
<sequence>MPEFELLFPLGITHYLIGGLFIGFAVSFLFATTGLVGGMSTFFTSTWSFVSRWEFFNREAFVASRNWRIAYAVGLAVGALIWMLTVGEAFVTTISWWQLTLGGFVAGFGARLSNGCTSGHGICGIASFQLPSLLAVLIFLGTAMITAQLMQKLGGLS</sequence>
<keyword evidence="3" id="KW-1003">Cell membrane</keyword>
<dbReference type="Pfam" id="PF04143">
    <property type="entry name" value="Sulf_transp"/>
    <property type="match status" value="1"/>
</dbReference>
<keyword evidence="2" id="KW-0813">Transport</keyword>
<reference evidence="10" key="1">
    <citation type="submission" date="2020-05" db="EMBL/GenBank/DDBJ databases">
        <title>Sulfur intermediates as new biogeochemical hubs in an aquatic model microbial ecosystem.</title>
        <authorList>
            <person name="Vigneron A."/>
        </authorList>
    </citation>
    <scope>NUCLEOTIDE SEQUENCE</scope>
    <source>
        <strain evidence="10">Bin.250</strain>
    </source>
</reference>
<keyword evidence="4" id="KW-0997">Cell inner membrane</keyword>
<feature type="transmembrane region" description="Helical" evidence="9">
    <location>
        <begin position="12"/>
        <end position="45"/>
    </location>
</feature>
<keyword evidence="6 9" id="KW-1133">Transmembrane helix</keyword>
<evidence type="ECO:0000256" key="8">
    <source>
        <dbReference type="ARBA" id="ARBA00035655"/>
    </source>
</evidence>
<comment type="caution">
    <text evidence="10">The sequence shown here is derived from an EMBL/GenBank/DDBJ whole genome shotgun (WGS) entry which is preliminary data.</text>
</comment>
<proteinExistence type="inferred from homology"/>
<evidence type="ECO:0000256" key="4">
    <source>
        <dbReference type="ARBA" id="ARBA00022519"/>
    </source>
</evidence>
<dbReference type="PANTHER" id="PTHR30574">
    <property type="entry name" value="INNER MEMBRANE PROTEIN YEDE"/>
    <property type="match status" value="1"/>
</dbReference>
<organism evidence="10 11">
    <name type="scientific">SAR86 cluster bacterium</name>
    <dbReference type="NCBI Taxonomy" id="2030880"/>
    <lineage>
        <taxon>Bacteria</taxon>
        <taxon>Pseudomonadati</taxon>
        <taxon>Pseudomonadota</taxon>
        <taxon>Gammaproteobacteria</taxon>
        <taxon>SAR86 cluster</taxon>
    </lineage>
</organism>
<dbReference type="InterPro" id="IPR007272">
    <property type="entry name" value="Sulf_transp_TsuA/YedE"/>
</dbReference>
<keyword evidence="7 9" id="KW-0472">Membrane</keyword>
<dbReference type="GO" id="GO:0005886">
    <property type="term" value="C:plasma membrane"/>
    <property type="evidence" value="ECO:0007669"/>
    <property type="project" value="UniProtKB-SubCell"/>
</dbReference>
<gene>
    <name evidence="10" type="ORF">HQ497_11515</name>
</gene>
<comment type="similarity">
    <text evidence="8">Belongs to the TsuA/YedE (TC 9.B.102) family.</text>
</comment>
<dbReference type="EMBL" id="JABMOJ010000435">
    <property type="protein sequence ID" value="NQV65980.1"/>
    <property type="molecule type" value="Genomic_DNA"/>
</dbReference>
<evidence type="ECO:0000313" key="11">
    <source>
        <dbReference type="Proteomes" id="UP000754644"/>
    </source>
</evidence>
<name>A0A972W103_9GAMM</name>
<keyword evidence="5 9" id="KW-0812">Transmembrane</keyword>
<feature type="transmembrane region" description="Helical" evidence="9">
    <location>
        <begin position="66"/>
        <end position="84"/>
    </location>
</feature>
<comment type="subcellular location">
    <subcellularLocation>
        <location evidence="1">Cell inner membrane</location>
        <topology evidence="1">Multi-pass membrane protein</topology>
    </subcellularLocation>
</comment>
<dbReference type="AlphaFoldDB" id="A0A972W103"/>
<accession>A0A972W103</accession>
<dbReference type="PANTHER" id="PTHR30574:SF1">
    <property type="entry name" value="SULPHUR TRANSPORT DOMAIN-CONTAINING PROTEIN"/>
    <property type="match status" value="1"/>
</dbReference>
<evidence type="ECO:0000313" key="10">
    <source>
        <dbReference type="EMBL" id="NQV65980.1"/>
    </source>
</evidence>
<evidence type="ECO:0000256" key="5">
    <source>
        <dbReference type="ARBA" id="ARBA00022692"/>
    </source>
</evidence>
<evidence type="ECO:0000256" key="2">
    <source>
        <dbReference type="ARBA" id="ARBA00022448"/>
    </source>
</evidence>
<protein>
    <submittedName>
        <fullName evidence="10">YeeE/YedE family protein</fullName>
    </submittedName>
</protein>
<evidence type="ECO:0000256" key="9">
    <source>
        <dbReference type="SAM" id="Phobius"/>
    </source>
</evidence>
<evidence type="ECO:0000256" key="1">
    <source>
        <dbReference type="ARBA" id="ARBA00004429"/>
    </source>
</evidence>
<evidence type="ECO:0000256" key="7">
    <source>
        <dbReference type="ARBA" id="ARBA00023136"/>
    </source>
</evidence>
<evidence type="ECO:0000256" key="6">
    <source>
        <dbReference type="ARBA" id="ARBA00022989"/>
    </source>
</evidence>